<dbReference type="SUPFAM" id="SSF57959">
    <property type="entry name" value="Leucine zipper domain"/>
    <property type="match status" value="1"/>
</dbReference>
<evidence type="ECO:0000256" key="6">
    <source>
        <dbReference type="SAM" id="MobiDB-lite"/>
    </source>
</evidence>
<feature type="region of interest" description="Disordered" evidence="6">
    <location>
        <begin position="332"/>
        <end position="383"/>
    </location>
</feature>
<dbReference type="Gene3D" id="1.20.5.170">
    <property type="match status" value="1"/>
</dbReference>
<dbReference type="Proteomes" id="UP001642483">
    <property type="component" value="Unassembled WGS sequence"/>
</dbReference>
<keyword evidence="3" id="KW-0238">DNA-binding</keyword>
<evidence type="ECO:0000259" key="7">
    <source>
        <dbReference type="PROSITE" id="PS50217"/>
    </source>
</evidence>
<dbReference type="InterPro" id="IPR004827">
    <property type="entry name" value="bZIP"/>
</dbReference>
<evidence type="ECO:0000256" key="2">
    <source>
        <dbReference type="ARBA" id="ARBA00023015"/>
    </source>
</evidence>
<reference evidence="8 9" key="1">
    <citation type="submission" date="2024-02" db="EMBL/GenBank/DDBJ databases">
        <authorList>
            <person name="Daric V."/>
            <person name="Darras S."/>
        </authorList>
    </citation>
    <scope>NUCLEOTIDE SEQUENCE [LARGE SCALE GENOMIC DNA]</scope>
</reference>
<evidence type="ECO:0000256" key="4">
    <source>
        <dbReference type="ARBA" id="ARBA00023163"/>
    </source>
</evidence>
<proteinExistence type="inferred from homology"/>
<protein>
    <recommendedName>
        <fullName evidence="7">BZIP domain-containing protein</fullName>
    </recommendedName>
</protein>
<dbReference type="PROSITE" id="PS00036">
    <property type="entry name" value="BZIP_BASIC"/>
    <property type="match status" value="1"/>
</dbReference>
<dbReference type="InterPro" id="IPR047229">
    <property type="entry name" value="NFIL3-like"/>
</dbReference>
<sequence>MTTVQDETKSKEYWLKRRKNNEAARRSREKRRMNDLLLERRVMRLSEENKNLRSQLLSMKIKYGETEEIKSPSVEERDDFTSISSEFSLNSSIRNISGSLGFKGCESKKRKLSHQFTQRVITNATGDTSATVLVNHAGSSQNSKSLLSSLHLENDLARIMPNPQNQSTVIIPDFSHWLERNYDSFGTELRNNDSPASSSFENFSSFKTQVSSNLEQDLFQVKPEVSYSPPQSFCTSNSSCPSDATFGTQSLSRNAAFMPNMLETLRNHLEKGDAYEPSFAPSQQHVLAEEILYQMQVYLDKLEGMDHINNIPIHLIEDKHFSVNGLSDNNIKTPQPRLSPGKFWNRITPRHRSCDSGFDGNDENIKRSTHPLSPPPSPDSTNRVYSKQRFIRGEDKEPQSKKNQLNDFMISKNDLKWSSADKALISFTEKTFSGISKSASSEPQCGIHRHSLKKTDFQLPHKLRLKKSSVTSEYYPFHCDKEVTLPLDEAESLTDENGRQLLRECRNGDGRESVISHDTLTNTRSQRYPGKSL</sequence>
<dbReference type="PANTHER" id="PTHR15284:SF0">
    <property type="entry name" value="GH23983P"/>
    <property type="match status" value="1"/>
</dbReference>
<keyword evidence="9" id="KW-1185">Reference proteome</keyword>
<feature type="domain" description="BZIP" evidence="7">
    <location>
        <begin position="10"/>
        <end position="60"/>
    </location>
</feature>
<comment type="caution">
    <text evidence="8">The sequence shown here is derived from an EMBL/GenBank/DDBJ whole genome shotgun (WGS) entry which is preliminary data.</text>
</comment>
<organism evidence="8 9">
    <name type="scientific">Clavelina lepadiformis</name>
    <name type="common">Light-bulb sea squirt</name>
    <name type="synonym">Ascidia lepadiformis</name>
    <dbReference type="NCBI Taxonomy" id="159417"/>
    <lineage>
        <taxon>Eukaryota</taxon>
        <taxon>Metazoa</taxon>
        <taxon>Chordata</taxon>
        <taxon>Tunicata</taxon>
        <taxon>Ascidiacea</taxon>
        <taxon>Aplousobranchia</taxon>
        <taxon>Clavelinidae</taxon>
        <taxon>Clavelina</taxon>
    </lineage>
</organism>
<dbReference type="InterPro" id="IPR046347">
    <property type="entry name" value="bZIP_sf"/>
</dbReference>
<evidence type="ECO:0000256" key="5">
    <source>
        <dbReference type="ARBA" id="ARBA00023242"/>
    </source>
</evidence>
<dbReference type="SMART" id="SM00338">
    <property type="entry name" value="BRLZ"/>
    <property type="match status" value="1"/>
</dbReference>
<keyword evidence="5" id="KW-0539">Nucleus</keyword>
<dbReference type="InterPro" id="IPR047106">
    <property type="entry name" value="NFIL3-like_bZIP"/>
</dbReference>
<name>A0ABP0FCX5_CLALP</name>
<dbReference type="EMBL" id="CAWYQH010000024">
    <property type="protein sequence ID" value="CAK8676264.1"/>
    <property type="molecule type" value="Genomic_DNA"/>
</dbReference>
<evidence type="ECO:0000313" key="9">
    <source>
        <dbReference type="Proteomes" id="UP001642483"/>
    </source>
</evidence>
<dbReference type="PROSITE" id="PS50217">
    <property type="entry name" value="BZIP"/>
    <property type="match status" value="1"/>
</dbReference>
<keyword evidence="2" id="KW-0805">Transcription regulation</keyword>
<dbReference type="PANTHER" id="PTHR15284">
    <property type="entry name" value="NUCLEAR FACTOR INTERLEUKIN-3-REGULATED PROTEIN"/>
    <property type="match status" value="1"/>
</dbReference>
<dbReference type="Pfam" id="PF07716">
    <property type="entry name" value="bZIP_2"/>
    <property type="match status" value="1"/>
</dbReference>
<feature type="compositionally biased region" description="Polar residues" evidence="6">
    <location>
        <begin position="516"/>
        <end position="526"/>
    </location>
</feature>
<feature type="region of interest" description="Disordered" evidence="6">
    <location>
        <begin position="512"/>
        <end position="533"/>
    </location>
</feature>
<comment type="similarity">
    <text evidence="1">Belongs to the bZIP family. NFIL3 subfamily.</text>
</comment>
<evidence type="ECO:0000256" key="3">
    <source>
        <dbReference type="ARBA" id="ARBA00023125"/>
    </source>
</evidence>
<keyword evidence="4" id="KW-0804">Transcription</keyword>
<evidence type="ECO:0000256" key="1">
    <source>
        <dbReference type="ARBA" id="ARBA00006079"/>
    </source>
</evidence>
<evidence type="ECO:0000313" key="8">
    <source>
        <dbReference type="EMBL" id="CAK8676264.1"/>
    </source>
</evidence>
<gene>
    <name evidence="8" type="ORF">CVLEPA_LOCUS5727</name>
</gene>
<accession>A0ABP0FCX5</accession>
<dbReference type="CDD" id="cd14694">
    <property type="entry name" value="bZIP_NFIL3"/>
    <property type="match status" value="1"/>
</dbReference>